<proteinExistence type="predicted"/>
<evidence type="ECO:0000313" key="1">
    <source>
        <dbReference type="EMBL" id="KZC07886.1"/>
    </source>
</evidence>
<keyword evidence="2" id="KW-1185">Reference proteome</keyword>
<organism evidence="1 2">
    <name type="scientific">Dufourea novaeangliae</name>
    <name type="common">Sweat bee</name>
    <dbReference type="NCBI Taxonomy" id="178035"/>
    <lineage>
        <taxon>Eukaryota</taxon>
        <taxon>Metazoa</taxon>
        <taxon>Ecdysozoa</taxon>
        <taxon>Arthropoda</taxon>
        <taxon>Hexapoda</taxon>
        <taxon>Insecta</taxon>
        <taxon>Pterygota</taxon>
        <taxon>Neoptera</taxon>
        <taxon>Endopterygota</taxon>
        <taxon>Hymenoptera</taxon>
        <taxon>Apocrita</taxon>
        <taxon>Aculeata</taxon>
        <taxon>Apoidea</taxon>
        <taxon>Anthophila</taxon>
        <taxon>Halictidae</taxon>
        <taxon>Rophitinae</taxon>
        <taxon>Dufourea</taxon>
    </lineage>
</organism>
<reference evidence="1 2" key="1">
    <citation type="submission" date="2015-07" db="EMBL/GenBank/DDBJ databases">
        <title>The genome of Dufourea novaeangliae.</title>
        <authorList>
            <person name="Pan H."/>
            <person name="Kapheim K."/>
        </authorList>
    </citation>
    <scope>NUCLEOTIDE SEQUENCE [LARGE SCALE GENOMIC DNA]</scope>
    <source>
        <strain evidence="1">0120121106</strain>
        <tissue evidence="1">Whole body</tissue>
    </source>
</reference>
<dbReference type="Proteomes" id="UP000076502">
    <property type="component" value="Unassembled WGS sequence"/>
</dbReference>
<keyword evidence="1" id="KW-0695">RNA-directed DNA polymerase</keyword>
<name>A0A154P7H3_DUFNO</name>
<dbReference type="STRING" id="178035.A0A154P7H3"/>
<dbReference type="AlphaFoldDB" id="A0A154P7H3"/>
<dbReference type="GO" id="GO:0003964">
    <property type="term" value="F:RNA-directed DNA polymerase activity"/>
    <property type="evidence" value="ECO:0007669"/>
    <property type="project" value="UniProtKB-KW"/>
</dbReference>
<gene>
    <name evidence="1" type="ORF">WN55_09873</name>
</gene>
<dbReference type="GO" id="GO:0031012">
    <property type="term" value="C:extracellular matrix"/>
    <property type="evidence" value="ECO:0007669"/>
    <property type="project" value="TreeGrafter"/>
</dbReference>
<dbReference type="PANTHER" id="PTHR33395">
    <property type="entry name" value="TRANSCRIPTASE, PUTATIVE-RELATED-RELATED"/>
    <property type="match status" value="1"/>
</dbReference>
<evidence type="ECO:0000313" key="2">
    <source>
        <dbReference type="Proteomes" id="UP000076502"/>
    </source>
</evidence>
<keyword evidence="1" id="KW-0548">Nucleotidyltransferase</keyword>
<dbReference type="EMBL" id="KQ434833">
    <property type="protein sequence ID" value="KZC07886.1"/>
    <property type="molecule type" value="Genomic_DNA"/>
</dbReference>
<protein>
    <submittedName>
        <fullName evidence="1">RNA-directed DNA polymerase from mobile element jockey</fullName>
    </submittedName>
</protein>
<accession>A0A154P7H3</accession>
<dbReference type="GO" id="GO:0007508">
    <property type="term" value="P:larval heart development"/>
    <property type="evidence" value="ECO:0007669"/>
    <property type="project" value="TreeGrafter"/>
</dbReference>
<dbReference type="GO" id="GO:0061343">
    <property type="term" value="P:cell adhesion involved in heart morphogenesis"/>
    <property type="evidence" value="ECO:0007669"/>
    <property type="project" value="TreeGrafter"/>
</dbReference>
<keyword evidence="1" id="KW-0808">Transferase</keyword>
<dbReference type="PANTHER" id="PTHR33395:SF22">
    <property type="entry name" value="REVERSE TRANSCRIPTASE DOMAIN-CONTAINING PROTEIN"/>
    <property type="match status" value="1"/>
</dbReference>
<sequence length="178" mass="20022">MYFENKPIESGLLNVQSFATHFKSVYTTPSTVTNTSDSNTAFHLSDLNIDISEIFTSIGYLDINKNPGEDAIPPILVKNCQYIISQPLWILFNKSLFFGSFPTKWKTSLITSIHKSGDKNQIENYRPISALNTFAKIFEEIITSKLMTTINILPAAHLSKRRYGTAGEIHASTTARQR</sequence>